<dbReference type="CDD" id="cd07984">
    <property type="entry name" value="LPLAT_LABLAT-like"/>
    <property type="match status" value="1"/>
</dbReference>
<dbReference type="PANTHER" id="PTHR30606">
    <property type="entry name" value="LIPID A BIOSYNTHESIS LAUROYL ACYLTRANSFERASE"/>
    <property type="match status" value="1"/>
</dbReference>
<evidence type="ECO:0000313" key="7">
    <source>
        <dbReference type="EMBL" id="TIC84702.1"/>
    </source>
</evidence>
<keyword evidence="6 7" id="KW-0012">Acyltransferase</keyword>
<dbReference type="Proteomes" id="UP000308891">
    <property type="component" value="Unassembled WGS sequence"/>
</dbReference>
<keyword evidence="3" id="KW-0997">Cell inner membrane</keyword>
<dbReference type="OrthoDB" id="9803456at2"/>
<keyword evidence="2" id="KW-1003">Cell membrane</keyword>
<keyword evidence="5" id="KW-0472">Membrane</keyword>
<evidence type="ECO:0000256" key="2">
    <source>
        <dbReference type="ARBA" id="ARBA00022475"/>
    </source>
</evidence>
<comment type="caution">
    <text evidence="7">The sequence shown here is derived from an EMBL/GenBank/DDBJ whole genome shotgun (WGS) entry which is preliminary data.</text>
</comment>
<dbReference type="PIRSF" id="PIRSF026649">
    <property type="entry name" value="MsbB"/>
    <property type="match status" value="1"/>
</dbReference>
<dbReference type="NCBIfam" id="NF006432">
    <property type="entry name" value="PRK08706.1"/>
    <property type="match status" value="1"/>
</dbReference>
<dbReference type="GO" id="GO:0009247">
    <property type="term" value="P:glycolipid biosynthetic process"/>
    <property type="evidence" value="ECO:0007669"/>
    <property type="project" value="UniProtKB-ARBA"/>
</dbReference>
<evidence type="ECO:0000256" key="1">
    <source>
        <dbReference type="ARBA" id="ARBA00004533"/>
    </source>
</evidence>
<gene>
    <name evidence="7" type="ORF">E5K04_05890</name>
</gene>
<dbReference type="GO" id="GO:0005886">
    <property type="term" value="C:plasma membrane"/>
    <property type="evidence" value="ECO:0007669"/>
    <property type="project" value="UniProtKB-SubCell"/>
</dbReference>
<dbReference type="EMBL" id="STGJ01000005">
    <property type="protein sequence ID" value="TIC84702.1"/>
    <property type="molecule type" value="Genomic_DNA"/>
</dbReference>
<dbReference type="Pfam" id="PF03279">
    <property type="entry name" value="Lip_A_acyltrans"/>
    <property type="match status" value="1"/>
</dbReference>
<sequence length="290" mass="33767">MKLFFALLWLLHWLPLSVIGAISRALGHLLYYAAISRRRVGLNNLARCFPAMKEAERKRLLKRHFGHMAQLLLEYGVCWWASPERIKRLVRIHHLERLTELRAAGEDVIIFYPHFVGFELAALRLNLEMPLVSVYSHQKNQAMDKMIYAGRNRFDNAFIVSRQESLRAIIKAMRADHAPFLYLPDQDFGRRDSIFVPFFGVQAATVPGLSRIAGLARARVVPVIPRRVAGGLEVDVYPAWDNFPSGDIEADTRRMNEFLEQRVLEMPEQYFWLHKRFKTRPEGEPPFYHK</sequence>
<protein>
    <submittedName>
        <fullName evidence="7">Lipid A biosynthesis lauroyl acyltransferase</fullName>
    </submittedName>
</protein>
<evidence type="ECO:0000313" key="8">
    <source>
        <dbReference type="Proteomes" id="UP000308891"/>
    </source>
</evidence>
<reference evidence="7 8" key="1">
    <citation type="submission" date="2019-04" db="EMBL/GenBank/DDBJ databases">
        <title>Crenobacter sp. nov.</title>
        <authorList>
            <person name="Shi S."/>
        </authorList>
    </citation>
    <scope>NUCLEOTIDE SEQUENCE [LARGE SCALE GENOMIC DNA]</scope>
    <source>
        <strain evidence="7 8">GY 70310</strain>
    </source>
</reference>
<accession>A0A4T0UZP4</accession>
<evidence type="ECO:0000256" key="5">
    <source>
        <dbReference type="ARBA" id="ARBA00023136"/>
    </source>
</evidence>
<dbReference type="RefSeq" id="WP_136551973.1">
    <property type="nucleotide sequence ID" value="NZ_STGJ01000005.1"/>
</dbReference>
<dbReference type="AlphaFoldDB" id="A0A4T0UZP4"/>
<name>A0A4T0UZP4_9NEIS</name>
<evidence type="ECO:0000256" key="6">
    <source>
        <dbReference type="ARBA" id="ARBA00023315"/>
    </source>
</evidence>
<dbReference type="InterPro" id="IPR004960">
    <property type="entry name" value="LipA_acyltrans"/>
</dbReference>
<organism evidence="7 8">
    <name type="scientific">Crenobacter intestini</name>
    <dbReference type="NCBI Taxonomy" id="2563443"/>
    <lineage>
        <taxon>Bacteria</taxon>
        <taxon>Pseudomonadati</taxon>
        <taxon>Pseudomonadota</taxon>
        <taxon>Betaproteobacteria</taxon>
        <taxon>Neisseriales</taxon>
        <taxon>Neisseriaceae</taxon>
        <taxon>Crenobacter</taxon>
    </lineage>
</organism>
<dbReference type="PANTHER" id="PTHR30606:SF9">
    <property type="entry name" value="LIPID A BIOSYNTHESIS LAUROYLTRANSFERASE"/>
    <property type="match status" value="1"/>
</dbReference>
<evidence type="ECO:0000256" key="4">
    <source>
        <dbReference type="ARBA" id="ARBA00022679"/>
    </source>
</evidence>
<comment type="subcellular location">
    <subcellularLocation>
        <location evidence="1">Cell inner membrane</location>
    </subcellularLocation>
</comment>
<proteinExistence type="predicted"/>
<dbReference type="GO" id="GO:0016746">
    <property type="term" value="F:acyltransferase activity"/>
    <property type="evidence" value="ECO:0007669"/>
    <property type="project" value="UniProtKB-KW"/>
</dbReference>
<keyword evidence="8" id="KW-1185">Reference proteome</keyword>
<keyword evidence="4 7" id="KW-0808">Transferase</keyword>
<evidence type="ECO:0000256" key="3">
    <source>
        <dbReference type="ARBA" id="ARBA00022519"/>
    </source>
</evidence>